<dbReference type="SMART" id="SM00388">
    <property type="entry name" value="HisKA"/>
    <property type="match status" value="1"/>
</dbReference>
<dbReference type="Pfam" id="PF00512">
    <property type="entry name" value="HisKA"/>
    <property type="match status" value="1"/>
</dbReference>
<dbReference type="PANTHER" id="PTHR43065">
    <property type="entry name" value="SENSOR HISTIDINE KINASE"/>
    <property type="match status" value="1"/>
</dbReference>
<dbReference type="SUPFAM" id="SSF55874">
    <property type="entry name" value="ATPase domain of HSP90 chaperone/DNA topoisomerase II/histidine kinase"/>
    <property type="match status" value="1"/>
</dbReference>
<evidence type="ECO:0000256" key="6">
    <source>
        <dbReference type="ARBA" id="ARBA00023012"/>
    </source>
</evidence>
<protein>
    <recommendedName>
        <fullName evidence="7">Histidine kinase domain-containing protein</fullName>
    </recommendedName>
</protein>
<dbReference type="SUPFAM" id="SSF47384">
    <property type="entry name" value="Homodimeric domain of signal transducing histidine kinase"/>
    <property type="match status" value="1"/>
</dbReference>
<dbReference type="CDD" id="cd00082">
    <property type="entry name" value="HisKA"/>
    <property type="match status" value="1"/>
</dbReference>
<keyword evidence="5" id="KW-0067">ATP-binding</keyword>
<evidence type="ECO:0000256" key="4">
    <source>
        <dbReference type="ARBA" id="ARBA00022777"/>
    </source>
</evidence>
<feature type="domain" description="Histidine kinase" evidence="7">
    <location>
        <begin position="1"/>
        <end position="220"/>
    </location>
</feature>
<dbReference type="Gene3D" id="3.30.565.10">
    <property type="entry name" value="Histidine kinase-like ATPase, C-terminal domain"/>
    <property type="match status" value="1"/>
</dbReference>
<keyword evidence="3" id="KW-0547">Nucleotide-binding</keyword>
<dbReference type="PROSITE" id="PS50109">
    <property type="entry name" value="HIS_KIN"/>
    <property type="match status" value="1"/>
</dbReference>
<dbReference type="GO" id="GO:0000155">
    <property type="term" value="F:phosphorelay sensor kinase activity"/>
    <property type="evidence" value="ECO:0007669"/>
    <property type="project" value="InterPro"/>
</dbReference>
<evidence type="ECO:0000256" key="1">
    <source>
        <dbReference type="ARBA" id="ARBA00022553"/>
    </source>
</evidence>
<sequence>GMAHEIRNPLSGIRGSAQLLLKDLENSEQREYMEIVIAEVDRINRLVKKMMNLTRPASNDFKPINIHRVLEEILTLEKDTLIRKKGKFVQAYDPSLPAIEGNEDELKQVFLNLVKNAVDASPKGGQVSIVTQFSSNYVFRKTQDTRPMHNIIVEIIDSGPGMTDETLKNLFTPFFTTKKRGTGLGMVVSLKIIENHNGKIKITSERSIGTKVQVFLPVKKK</sequence>
<keyword evidence="1" id="KW-0597">Phosphoprotein</keyword>
<keyword evidence="2" id="KW-0808">Transferase</keyword>
<dbReference type="InterPro" id="IPR004358">
    <property type="entry name" value="Sig_transdc_His_kin-like_C"/>
</dbReference>
<feature type="non-terminal residue" evidence="8">
    <location>
        <position position="1"/>
    </location>
</feature>
<evidence type="ECO:0000256" key="2">
    <source>
        <dbReference type="ARBA" id="ARBA00022679"/>
    </source>
</evidence>
<evidence type="ECO:0000259" key="7">
    <source>
        <dbReference type="PROSITE" id="PS50109"/>
    </source>
</evidence>
<gene>
    <name evidence="8" type="ORF">METZ01_LOCUS498788</name>
</gene>
<dbReference type="InterPro" id="IPR003594">
    <property type="entry name" value="HATPase_dom"/>
</dbReference>
<evidence type="ECO:0000256" key="5">
    <source>
        <dbReference type="ARBA" id="ARBA00022840"/>
    </source>
</evidence>
<dbReference type="AlphaFoldDB" id="A0A383DNN3"/>
<dbReference type="InterPro" id="IPR036097">
    <property type="entry name" value="HisK_dim/P_sf"/>
</dbReference>
<name>A0A383DNN3_9ZZZZ</name>
<dbReference type="PRINTS" id="PR00344">
    <property type="entry name" value="BCTRLSENSOR"/>
</dbReference>
<evidence type="ECO:0000313" key="8">
    <source>
        <dbReference type="EMBL" id="SVE45934.1"/>
    </source>
</evidence>
<proteinExistence type="predicted"/>
<dbReference type="InterPro" id="IPR003661">
    <property type="entry name" value="HisK_dim/P_dom"/>
</dbReference>
<reference evidence="8" key="1">
    <citation type="submission" date="2018-05" db="EMBL/GenBank/DDBJ databases">
        <authorList>
            <person name="Lanie J.A."/>
            <person name="Ng W.-L."/>
            <person name="Kazmierczak K.M."/>
            <person name="Andrzejewski T.M."/>
            <person name="Davidsen T.M."/>
            <person name="Wayne K.J."/>
            <person name="Tettelin H."/>
            <person name="Glass J.I."/>
            <person name="Rusch D."/>
            <person name="Podicherti R."/>
            <person name="Tsui H.-C.T."/>
            <person name="Winkler M.E."/>
        </authorList>
    </citation>
    <scope>NUCLEOTIDE SEQUENCE</scope>
</reference>
<evidence type="ECO:0000256" key="3">
    <source>
        <dbReference type="ARBA" id="ARBA00022741"/>
    </source>
</evidence>
<dbReference type="Pfam" id="PF02518">
    <property type="entry name" value="HATPase_c"/>
    <property type="match status" value="1"/>
</dbReference>
<dbReference type="GO" id="GO:0005524">
    <property type="term" value="F:ATP binding"/>
    <property type="evidence" value="ECO:0007669"/>
    <property type="project" value="UniProtKB-KW"/>
</dbReference>
<dbReference type="InterPro" id="IPR005467">
    <property type="entry name" value="His_kinase_dom"/>
</dbReference>
<dbReference type="PANTHER" id="PTHR43065:SF10">
    <property type="entry name" value="PEROXIDE STRESS-ACTIVATED HISTIDINE KINASE MAK3"/>
    <property type="match status" value="1"/>
</dbReference>
<dbReference type="EMBL" id="UINC01218770">
    <property type="protein sequence ID" value="SVE45934.1"/>
    <property type="molecule type" value="Genomic_DNA"/>
</dbReference>
<accession>A0A383DNN3</accession>
<dbReference type="SMART" id="SM00387">
    <property type="entry name" value="HATPase_c"/>
    <property type="match status" value="1"/>
</dbReference>
<organism evidence="8">
    <name type="scientific">marine metagenome</name>
    <dbReference type="NCBI Taxonomy" id="408172"/>
    <lineage>
        <taxon>unclassified sequences</taxon>
        <taxon>metagenomes</taxon>
        <taxon>ecological metagenomes</taxon>
    </lineage>
</organism>
<dbReference type="InterPro" id="IPR036890">
    <property type="entry name" value="HATPase_C_sf"/>
</dbReference>
<keyword evidence="4" id="KW-0418">Kinase</keyword>
<dbReference type="Gene3D" id="1.10.287.130">
    <property type="match status" value="1"/>
</dbReference>
<keyword evidence="6" id="KW-0902">Two-component regulatory system</keyword>